<gene>
    <name evidence="1" type="ORF">SAMEA4412661_00053</name>
</gene>
<name>A0A240BRX3_9STAP</name>
<evidence type="ECO:0000313" key="1">
    <source>
        <dbReference type="EMBL" id="SNV98340.1"/>
    </source>
</evidence>
<organism evidence="1 2">
    <name type="scientific">Staphylococcus muscae</name>
    <dbReference type="NCBI Taxonomy" id="1294"/>
    <lineage>
        <taxon>Bacteria</taxon>
        <taxon>Bacillati</taxon>
        <taxon>Bacillota</taxon>
        <taxon>Bacilli</taxon>
        <taxon>Bacillales</taxon>
        <taxon>Staphylococcaceae</taxon>
        <taxon>Staphylococcus</taxon>
    </lineage>
</organism>
<dbReference type="Proteomes" id="UP000243706">
    <property type="component" value="Chromosome 1"/>
</dbReference>
<protein>
    <submittedName>
        <fullName evidence="1">Uncharacterized protein</fullName>
    </submittedName>
</protein>
<sequence>MVEHIALFAVGENKLKITDEVLQLFLAFL</sequence>
<proteinExistence type="predicted"/>
<reference evidence="1 2" key="1">
    <citation type="submission" date="2017-06" db="EMBL/GenBank/DDBJ databases">
        <authorList>
            <consortium name="Pathogen Informatics"/>
        </authorList>
    </citation>
    <scope>NUCLEOTIDE SEQUENCE [LARGE SCALE GENOMIC DNA]</scope>
    <source>
        <strain evidence="1 2">NCTC13833</strain>
    </source>
</reference>
<dbReference type="AlphaFoldDB" id="A0A240BRX3"/>
<accession>A0A240BRX3</accession>
<evidence type="ECO:0000313" key="2">
    <source>
        <dbReference type="Proteomes" id="UP000243706"/>
    </source>
</evidence>
<dbReference type="EMBL" id="LT906464">
    <property type="protein sequence ID" value="SNV98340.1"/>
    <property type="molecule type" value="Genomic_DNA"/>
</dbReference>